<dbReference type="InterPro" id="IPR045058">
    <property type="entry name" value="GIMA/IAN/Toc"/>
</dbReference>
<evidence type="ECO:0000256" key="1">
    <source>
        <dbReference type="ARBA" id="ARBA00008535"/>
    </source>
</evidence>
<keyword evidence="3" id="KW-0342">GTP-binding</keyword>
<reference evidence="8 9" key="1">
    <citation type="submission" date="2022-12" db="EMBL/GenBank/DDBJ databases">
        <title>Chromosome-level genome of Tegillarca granosa.</title>
        <authorList>
            <person name="Kim J."/>
        </authorList>
    </citation>
    <scope>NUCLEOTIDE SEQUENCE [LARGE SCALE GENOMIC DNA]</scope>
    <source>
        <strain evidence="8">Teg-2019</strain>
        <tissue evidence="8">Adductor muscle</tissue>
    </source>
</reference>
<proteinExistence type="inferred from homology"/>
<keyword evidence="9" id="KW-1185">Reference proteome</keyword>
<dbReference type="InterPro" id="IPR006703">
    <property type="entry name" value="G_AIG1"/>
</dbReference>
<comment type="similarity">
    <text evidence="1">Belongs to the TRAFAC class TrmE-Era-EngA-EngB-Septin-like GTPase superfamily. AIG1/Toc34/Toc159-like paraseptin GTPase family. IAN subfamily.</text>
</comment>
<dbReference type="SUPFAM" id="SSF52540">
    <property type="entry name" value="P-loop containing nucleoside triphosphate hydrolases"/>
    <property type="match status" value="1"/>
</dbReference>
<evidence type="ECO:0000256" key="5">
    <source>
        <dbReference type="SAM" id="MobiDB-lite"/>
    </source>
</evidence>
<dbReference type="CDD" id="cd01852">
    <property type="entry name" value="AIG1"/>
    <property type="match status" value="1"/>
</dbReference>
<dbReference type="InterPro" id="IPR027417">
    <property type="entry name" value="P-loop_NTPase"/>
</dbReference>
<dbReference type="InterPro" id="IPR029071">
    <property type="entry name" value="Ubiquitin-like_domsf"/>
</dbReference>
<dbReference type="Pfam" id="PF00784">
    <property type="entry name" value="MyTH4"/>
    <property type="match status" value="1"/>
</dbReference>
<accession>A0ABQ9EQY7</accession>
<evidence type="ECO:0000256" key="3">
    <source>
        <dbReference type="ARBA" id="ARBA00023134"/>
    </source>
</evidence>
<feature type="domain" description="AIG1-type G" evidence="7">
    <location>
        <begin position="273"/>
        <end position="477"/>
    </location>
</feature>
<organism evidence="8 9">
    <name type="scientific">Tegillarca granosa</name>
    <name type="common">Malaysian cockle</name>
    <name type="synonym">Anadara granosa</name>
    <dbReference type="NCBI Taxonomy" id="220873"/>
    <lineage>
        <taxon>Eukaryota</taxon>
        <taxon>Metazoa</taxon>
        <taxon>Spiralia</taxon>
        <taxon>Lophotrochozoa</taxon>
        <taxon>Mollusca</taxon>
        <taxon>Bivalvia</taxon>
        <taxon>Autobranchia</taxon>
        <taxon>Pteriomorphia</taxon>
        <taxon>Arcoida</taxon>
        <taxon>Arcoidea</taxon>
        <taxon>Arcidae</taxon>
        <taxon>Tegillarca</taxon>
    </lineage>
</organism>
<protein>
    <recommendedName>
        <fullName evidence="10">GTPase IMAP family member 4</fullName>
    </recommendedName>
</protein>
<gene>
    <name evidence="8" type="ORF">KUTeg_014791</name>
</gene>
<feature type="domain" description="MyTH4" evidence="6">
    <location>
        <begin position="1"/>
        <end position="102"/>
    </location>
</feature>
<evidence type="ECO:0008006" key="10">
    <source>
        <dbReference type="Google" id="ProtNLM"/>
    </source>
</evidence>
<evidence type="ECO:0000313" key="8">
    <source>
        <dbReference type="EMBL" id="KAJ8307657.1"/>
    </source>
</evidence>
<dbReference type="SMART" id="SM00139">
    <property type="entry name" value="MyTH4"/>
    <property type="match status" value="1"/>
</dbReference>
<keyword evidence="2" id="KW-0547">Nucleotide-binding</keyword>
<dbReference type="Gene3D" id="3.40.50.300">
    <property type="entry name" value="P-loop containing nucleotide triphosphate hydrolases"/>
    <property type="match status" value="1"/>
</dbReference>
<evidence type="ECO:0000256" key="4">
    <source>
        <dbReference type="SAM" id="Coils"/>
    </source>
</evidence>
<dbReference type="Pfam" id="PF04548">
    <property type="entry name" value="AIG1"/>
    <property type="match status" value="1"/>
</dbReference>
<feature type="compositionally biased region" description="Basic and acidic residues" evidence="5">
    <location>
        <begin position="494"/>
        <end position="504"/>
    </location>
</feature>
<dbReference type="SUPFAM" id="SSF54236">
    <property type="entry name" value="Ubiquitin-like"/>
    <property type="match status" value="1"/>
</dbReference>
<comment type="caution">
    <text evidence="8">The sequence shown here is derived from an EMBL/GenBank/DDBJ whole genome shotgun (WGS) entry which is preliminary data.</text>
</comment>
<feature type="coiled-coil region" evidence="4">
    <location>
        <begin position="562"/>
        <end position="710"/>
    </location>
</feature>
<dbReference type="Proteomes" id="UP001217089">
    <property type="component" value="Unassembled WGS sequence"/>
</dbReference>
<evidence type="ECO:0000259" key="7">
    <source>
        <dbReference type="PROSITE" id="PS51720"/>
    </source>
</evidence>
<feature type="region of interest" description="Disordered" evidence="5">
    <location>
        <begin position="494"/>
        <end position="515"/>
    </location>
</feature>
<evidence type="ECO:0000259" key="6">
    <source>
        <dbReference type="PROSITE" id="PS51016"/>
    </source>
</evidence>
<sequence>MGDHPSKRGRAANELTDQIFEPPLKSVKYKKSSEKSDIISERRGWELMWLATGCFTPSTNLLKEVMLFFTFKEKSNRNRLNGTRKYSPHQAFEGESSTRAKDFCQNIANKLLLKSSEGFSLFVKIADKVISVPEGDFFFDFVRHLTDWIRKARPSRDDYYWIVPNSGTAKAIKGRNVFQSKASNTVVTERCQMEIRNRLNKKFVYVDTPVSVDPSLNYKLYLSSLSQKHNYLIIGTIILPSLAKLTQNILNVTKVNVIELFIFPNSDDYGIATNEIRMVAIGKAGSGKSATANTIVGRNVFKSNATSTVVTERCQIEICYRFDRKFVFVDTPGIMDPRVPNKQVETEIVKCIGMTAPGPHAFLYVVSISRFTKEDQDAVQYFVDHFGIGVYKYLIVVFTRIDDLDHDRKSIDEFVKDVPDKLKEILRLCDNRYIGFNNRLKGEESHFQVQLLLDKIDSMVKSNGNQCYTNTIYNEAEEAMRKRLDNMKKKLEQKKEKEEEELRKNCQNKVSKSRENEERMLIKRLQLESQNIPTRSKAVIIEISHLKRQFQSARERSIEKSEKEIKERLKDMEMKLSDLEKKIKHQLKEKEIKTEKEKEELNRITKPLEDEAKDKTEKEMLEKKLKQLEEEKIETARKERERQKIKKEEMVMIAQLETERIKAELEYLKTAARFKEEQLKRKRELEEKHKQELNRVRDKARKEVEEAKTGIFRRMLKGLSSYLGYKR</sequence>
<dbReference type="PROSITE" id="PS51016">
    <property type="entry name" value="MYTH4"/>
    <property type="match status" value="1"/>
</dbReference>
<dbReference type="EMBL" id="JARBDR010000765">
    <property type="protein sequence ID" value="KAJ8307657.1"/>
    <property type="molecule type" value="Genomic_DNA"/>
</dbReference>
<dbReference type="PANTHER" id="PTHR10903:SF184">
    <property type="entry name" value="GTP-BINDING PROTEIN A"/>
    <property type="match status" value="1"/>
</dbReference>
<keyword evidence="4" id="KW-0175">Coiled coil</keyword>
<dbReference type="PROSITE" id="PS51720">
    <property type="entry name" value="G_AIG1"/>
    <property type="match status" value="1"/>
</dbReference>
<name>A0ABQ9EQY7_TEGGR</name>
<evidence type="ECO:0000256" key="2">
    <source>
        <dbReference type="ARBA" id="ARBA00022741"/>
    </source>
</evidence>
<evidence type="ECO:0000313" key="9">
    <source>
        <dbReference type="Proteomes" id="UP001217089"/>
    </source>
</evidence>
<dbReference type="CDD" id="cd17093">
    <property type="entry name" value="FERM2_F1_Myosin-VII"/>
    <property type="match status" value="1"/>
</dbReference>
<dbReference type="Gene3D" id="3.10.20.90">
    <property type="entry name" value="Phosphatidylinositol 3-kinase Catalytic Subunit, Chain A, domain 1"/>
    <property type="match status" value="1"/>
</dbReference>
<dbReference type="InterPro" id="IPR000857">
    <property type="entry name" value="MyTH4_dom"/>
</dbReference>
<dbReference type="PANTHER" id="PTHR10903">
    <property type="entry name" value="GTPASE, IMAP FAMILY MEMBER-RELATED"/>
    <property type="match status" value="1"/>
</dbReference>